<evidence type="ECO:0000313" key="1">
    <source>
        <dbReference type="EMBL" id="KAI4468643.1"/>
    </source>
</evidence>
<dbReference type="EMBL" id="CM043016">
    <property type="protein sequence ID" value="KAI4468643.1"/>
    <property type="molecule type" value="Genomic_DNA"/>
</dbReference>
<sequence length="305" mass="34783">MTSIQERLQIKREPIDKWSTREQLCLASAVARSGDQNWMSVSRALKPFGDLTDGRLVSSENCAAQYGALLEHVETPKRKRGISEFTTVSEQCNWSRTSHCMQVIDQEPTTPELPDDAVDILPNLKVEDIESTLPEIKNEEVEGIISDLIENAEIVTDPEEHLALTDNIDLMDNLENELQELVKEEEEKCGKRMPKYDIKEEVVVEDSETTVETIEEIREVEDLKKECIGGSVEIVEVVAMEDEEIDKELNKSEIEDIVHSSKADLNVMKDLSNDEQQIVEVKIDKDSCDESNRNLLIWKRNQNLK</sequence>
<name>A0ACB9TPE5_HOLOL</name>
<proteinExistence type="predicted"/>
<organism evidence="1 2">
    <name type="scientific">Holotrichia oblita</name>
    <name type="common">Chafer beetle</name>
    <dbReference type="NCBI Taxonomy" id="644536"/>
    <lineage>
        <taxon>Eukaryota</taxon>
        <taxon>Metazoa</taxon>
        <taxon>Ecdysozoa</taxon>
        <taxon>Arthropoda</taxon>
        <taxon>Hexapoda</taxon>
        <taxon>Insecta</taxon>
        <taxon>Pterygota</taxon>
        <taxon>Neoptera</taxon>
        <taxon>Endopterygota</taxon>
        <taxon>Coleoptera</taxon>
        <taxon>Polyphaga</taxon>
        <taxon>Scarabaeiformia</taxon>
        <taxon>Scarabaeidae</taxon>
        <taxon>Melolonthinae</taxon>
        <taxon>Holotrichia</taxon>
    </lineage>
</organism>
<reference evidence="1" key="1">
    <citation type="submission" date="2022-04" db="EMBL/GenBank/DDBJ databases">
        <title>Chromosome-scale genome assembly of Holotrichia oblita Faldermann.</title>
        <authorList>
            <person name="Rongchong L."/>
        </authorList>
    </citation>
    <scope>NUCLEOTIDE SEQUENCE</scope>
    <source>
        <strain evidence="1">81SQS9</strain>
    </source>
</reference>
<protein>
    <submittedName>
        <fullName evidence="1">Bromodomain-containing protein 8</fullName>
    </submittedName>
</protein>
<dbReference type="Proteomes" id="UP001056778">
    <property type="component" value="Chromosome 2"/>
</dbReference>
<keyword evidence="2" id="KW-1185">Reference proteome</keyword>
<gene>
    <name evidence="1" type="ORF">MML48_2g00014426</name>
</gene>
<accession>A0ACB9TPE5</accession>
<comment type="caution">
    <text evidence="1">The sequence shown here is derived from an EMBL/GenBank/DDBJ whole genome shotgun (WGS) entry which is preliminary data.</text>
</comment>
<evidence type="ECO:0000313" key="2">
    <source>
        <dbReference type="Proteomes" id="UP001056778"/>
    </source>
</evidence>